<protein>
    <recommendedName>
        <fullName evidence="3">Cyclodipeptide synthase</fullName>
    </recommendedName>
</protein>
<dbReference type="Pfam" id="PF16715">
    <property type="entry name" value="CDPS"/>
    <property type="match status" value="1"/>
</dbReference>
<dbReference type="OrthoDB" id="2895472at2"/>
<evidence type="ECO:0000256" key="2">
    <source>
        <dbReference type="ARBA" id="ARBA00022679"/>
    </source>
</evidence>
<dbReference type="Gene3D" id="3.40.50.11710">
    <property type="entry name" value="Cyclodipeptide synthase"/>
    <property type="match status" value="1"/>
</dbReference>
<dbReference type="AlphaFoldDB" id="A0A511M9U5"/>
<evidence type="ECO:0000256" key="1">
    <source>
        <dbReference type="ARBA" id="ARBA00006034"/>
    </source>
</evidence>
<keyword evidence="5" id="KW-1185">Reference proteome</keyword>
<dbReference type="InterPro" id="IPR030903">
    <property type="entry name" value="CDPS"/>
</dbReference>
<dbReference type="GO" id="GO:0016755">
    <property type="term" value="F:aminoacyltransferase activity"/>
    <property type="evidence" value="ECO:0007669"/>
    <property type="project" value="InterPro"/>
</dbReference>
<accession>A0A511M9U5</accession>
<organism evidence="4 5">
    <name type="scientific">Nocardia ninae NBRC 108245</name>
    <dbReference type="NCBI Taxonomy" id="1210091"/>
    <lineage>
        <taxon>Bacteria</taxon>
        <taxon>Bacillati</taxon>
        <taxon>Actinomycetota</taxon>
        <taxon>Actinomycetes</taxon>
        <taxon>Mycobacteriales</taxon>
        <taxon>Nocardiaceae</taxon>
        <taxon>Nocardia</taxon>
    </lineage>
</organism>
<comment type="caution">
    <text evidence="4">The sequence shown here is derived from an EMBL/GenBank/DDBJ whole genome shotgun (WGS) entry which is preliminary data.</text>
</comment>
<dbReference type="RefSeq" id="WP_147128749.1">
    <property type="nucleotide sequence ID" value="NZ_BJXA01000003.1"/>
</dbReference>
<proteinExistence type="inferred from homology"/>
<comment type="similarity">
    <text evidence="1">Belongs to the CDPS family.</text>
</comment>
<evidence type="ECO:0000256" key="3">
    <source>
        <dbReference type="ARBA" id="ARBA00030771"/>
    </source>
</evidence>
<name>A0A511M9U5_9NOCA</name>
<dbReference type="InterPro" id="IPR038622">
    <property type="entry name" value="CDPS_sf"/>
</dbReference>
<sequence length="228" mass="25573">MPFHVQPLSIHCHAPVARGAHVCFGISPFNSYFTPQRIIDLARWGFAEFDAAHFFVPDLPAAYTLEALGYPPARAAHKARRQGQYVRNKIARALTDVGVHEPQRLILGWAELYSNPRYRHLRDQAQRLFDHDPDFRAECVEASRWVLENRLPAGGAATDDQLRSAVRYLLAELPLFTDTGAIVGAESSVFCYHQSIGFLQRLYHGELAWKPAEGQGFGVLTEVAYAQG</sequence>
<evidence type="ECO:0000313" key="4">
    <source>
        <dbReference type="EMBL" id="GEM36496.1"/>
    </source>
</evidence>
<evidence type="ECO:0000313" key="5">
    <source>
        <dbReference type="Proteomes" id="UP000321424"/>
    </source>
</evidence>
<reference evidence="4 5" key="1">
    <citation type="submission" date="2019-07" db="EMBL/GenBank/DDBJ databases">
        <title>Whole genome shotgun sequence of Nocardia ninae NBRC 108245.</title>
        <authorList>
            <person name="Hosoyama A."/>
            <person name="Uohara A."/>
            <person name="Ohji S."/>
            <person name="Ichikawa N."/>
        </authorList>
    </citation>
    <scope>NUCLEOTIDE SEQUENCE [LARGE SCALE GENOMIC DNA]</scope>
    <source>
        <strain evidence="4 5">NBRC 108245</strain>
    </source>
</reference>
<dbReference type="Proteomes" id="UP000321424">
    <property type="component" value="Unassembled WGS sequence"/>
</dbReference>
<dbReference type="EMBL" id="BJXA01000003">
    <property type="protein sequence ID" value="GEM36496.1"/>
    <property type="molecule type" value="Genomic_DNA"/>
</dbReference>
<dbReference type="NCBIfam" id="TIGR04539">
    <property type="entry name" value="tRNA_cyclodipep"/>
    <property type="match status" value="1"/>
</dbReference>
<keyword evidence="2" id="KW-0808">Transferase</keyword>
<gene>
    <name evidence="4" type="ORF">NN4_10150</name>
</gene>